<evidence type="ECO:0000313" key="7">
    <source>
        <dbReference type="Proteomes" id="UP000295361"/>
    </source>
</evidence>
<evidence type="ECO:0000313" key="6">
    <source>
        <dbReference type="EMBL" id="TDP71582.1"/>
    </source>
</evidence>
<dbReference type="Gene3D" id="2.60.40.3800">
    <property type="match status" value="1"/>
</dbReference>
<dbReference type="CDD" id="cd14256">
    <property type="entry name" value="Dockerin_I"/>
    <property type="match status" value="1"/>
</dbReference>
<sequence>MKHVRTSTALACWICCALTGAAQAAATVTLVRESERLTHVRISVGTPAFTVVNTPSGEFRRFARGEQGLGSVRGGADARGLPELPVTGFPLALPVDFMSAPGITVTPEGPLRRASVRLYPVQPSETAFENEPLPAFEFDATRYLKGAAGPGEALSRKAIFKGDANVETLRFSPYGYDPATQMLTWYDSYLVQVQHAAGPCFVVDHLADTRTISAFDGIDKLLQKAPLPVLKYALNQGMTANLCASLAPAPQLSGARFVIVTHPDFLSAANTLKAHKEAMGISTHVVTTQTISGAGAAATAVQIRTWLAAYYNSKVIKPKWLLLLGDAEKVPAHYDQNNWYTNSKNAGDVWYGQFMPGATEETVPPIGIGRFPVDTLAQADVMVAKVMAFENFPPPGAGVGPTNGQNFYSRLTFASFFEGNGTKDQRWFAEVTEKVRNHAMGLGYAVQRIYKASAAANPTTWRSGLSVPADLRKPGFAWNGDAADITTALNAGTALIYHRDHGGWNGWIDPEFKTANLGSVSVTNNQYPVVFSVNCASGIFDNETVDLAPNKVGGGLGPSPSSVYWAESFVRKVDGGLAVIGDTRNSSTVDNGHLAIGLFDAIFPGFAPGFGGNAAVRRMGDVLNHGFAYMAAVDAGTTDNLHPSDSGAVVGVEGLRHEMNIYNVLGDPTVKLRTTAPWNLSTVNLSVLRGTAFVNVARQPCLGCPQNMAPPEMVTAVAIDPANGRLIGRTLINADGNGSIDLGGFTGNFLLRVASADGASQQVARTETDSDGDGVPDSRDNCLNVANANQRDSDGDGYGDACDADVNNDGIVNSIDLALVRTAFGGRGPNRADLNGDGLINALDLAQVRRLFSTRPGPSAWHRSTE</sequence>
<dbReference type="InterPro" id="IPR038490">
    <property type="entry name" value="Gingipain_propep_sf"/>
</dbReference>
<evidence type="ECO:0000256" key="4">
    <source>
        <dbReference type="SAM" id="SignalP"/>
    </source>
</evidence>
<dbReference type="Pfam" id="PF00404">
    <property type="entry name" value="Dockerin_1"/>
    <property type="match status" value="1"/>
</dbReference>
<dbReference type="GO" id="GO:0004553">
    <property type="term" value="F:hydrolase activity, hydrolyzing O-glycosyl compounds"/>
    <property type="evidence" value="ECO:0007669"/>
    <property type="project" value="InterPro"/>
</dbReference>
<dbReference type="Pfam" id="PF01364">
    <property type="entry name" value="Peptidase_C25"/>
    <property type="match status" value="1"/>
</dbReference>
<dbReference type="GO" id="GO:0008234">
    <property type="term" value="F:cysteine-type peptidase activity"/>
    <property type="evidence" value="ECO:0007669"/>
    <property type="project" value="InterPro"/>
</dbReference>
<dbReference type="GO" id="GO:0000272">
    <property type="term" value="P:polysaccharide catabolic process"/>
    <property type="evidence" value="ECO:0007669"/>
    <property type="project" value="InterPro"/>
</dbReference>
<evidence type="ECO:0000256" key="2">
    <source>
        <dbReference type="ARBA" id="ARBA00022837"/>
    </source>
</evidence>
<dbReference type="PROSITE" id="PS51766">
    <property type="entry name" value="DOCKERIN"/>
    <property type="match status" value="1"/>
</dbReference>
<dbReference type="SUPFAM" id="SSF103647">
    <property type="entry name" value="TSP type-3 repeat"/>
    <property type="match status" value="1"/>
</dbReference>
<feature type="domain" description="Dockerin" evidence="5">
    <location>
        <begin position="799"/>
        <end position="859"/>
    </location>
</feature>
<reference evidence="6 7" key="1">
    <citation type="submission" date="2019-03" db="EMBL/GenBank/DDBJ databases">
        <title>Genomic Encyclopedia of Type Strains, Phase IV (KMG-IV): sequencing the most valuable type-strain genomes for metagenomic binning, comparative biology and taxonomic classification.</title>
        <authorList>
            <person name="Goeker M."/>
        </authorList>
    </citation>
    <scope>NUCLEOTIDE SEQUENCE [LARGE SCALE GENOMIC DNA]</scope>
    <source>
        <strain evidence="6 7">DSM 16998</strain>
    </source>
</reference>
<feature type="signal peptide" evidence="4">
    <location>
        <begin position="1"/>
        <end position="24"/>
    </location>
</feature>
<accession>A0A4R6QNT1</accession>
<name>A0A4R6QNT1_9BURK</name>
<evidence type="ECO:0000256" key="3">
    <source>
        <dbReference type="SAM" id="MobiDB-lite"/>
    </source>
</evidence>
<dbReference type="InterPro" id="IPR016134">
    <property type="entry name" value="Dockerin_dom"/>
</dbReference>
<dbReference type="PROSITE" id="PS00448">
    <property type="entry name" value="CLOS_CELLULOSOME_RPT"/>
    <property type="match status" value="1"/>
</dbReference>
<dbReference type="Gene3D" id="4.10.1080.10">
    <property type="entry name" value="TSP type-3 repeat"/>
    <property type="match status" value="1"/>
</dbReference>
<gene>
    <name evidence="6" type="ORF">DES47_103563</name>
</gene>
<dbReference type="GO" id="GO:0006508">
    <property type="term" value="P:proteolysis"/>
    <property type="evidence" value="ECO:0007669"/>
    <property type="project" value="InterPro"/>
</dbReference>
<dbReference type="RefSeq" id="WP_208114999.1">
    <property type="nucleotide sequence ID" value="NZ_SNXS01000003.1"/>
</dbReference>
<dbReference type="InterPro" id="IPR029030">
    <property type="entry name" value="Caspase-like_dom_sf"/>
</dbReference>
<organism evidence="6 7">
    <name type="scientific">Roseateles toxinivorans</name>
    <dbReference type="NCBI Taxonomy" id="270368"/>
    <lineage>
        <taxon>Bacteria</taxon>
        <taxon>Pseudomonadati</taxon>
        <taxon>Pseudomonadota</taxon>
        <taxon>Betaproteobacteria</taxon>
        <taxon>Burkholderiales</taxon>
        <taxon>Sphaerotilaceae</taxon>
        <taxon>Roseateles</taxon>
    </lineage>
</organism>
<dbReference type="SUPFAM" id="SSF52129">
    <property type="entry name" value="Caspase-like"/>
    <property type="match status" value="1"/>
</dbReference>
<dbReference type="InterPro" id="IPR003367">
    <property type="entry name" value="Thrombospondin_3-like_rpt"/>
</dbReference>
<dbReference type="InterPro" id="IPR001769">
    <property type="entry name" value="Gingipain"/>
</dbReference>
<keyword evidence="1 4" id="KW-0732">Signal</keyword>
<dbReference type="InterPro" id="IPR018247">
    <property type="entry name" value="EF_Hand_1_Ca_BS"/>
</dbReference>
<feature type="region of interest" description="Disordered" evidence="3">
    <location>
        <begin position="763"/>
        <end position="796"/>
    </location>
</feature>
<dbReference type="AlphaFoldDB" id="A0A4R6QNT1"/>
<dbReference type="Gene3D" id="3.40.50.1460">
    <property type="match status" value="1"/>
</dbReference>
<keyword evidence="7" id="KW-1185">Reference proteome</keyword>
<dbReference type="Gene3D" id="3.40.50.10390">
    <property type="entry name" value="Gingipain r, domain 1"/>
    <property type="match status" value="1"/>
</dbReference>
<dbReference type="GO" id="GO:0005509">
    <property type="term" value="F:calcium ion binding"/>
    <property type="evidence" value="ECO:0007669"/>
    <property type="project" value="InterPro"/>
</dbReference>
<dbReference type="EMBL" id="SNXS01000003">
    <property type="protein sequence ID" value="TDP71582.1"/>
    <property type="molecule type" value="Genomic_DNA"/>
</dbReference>
<dbReference type="InterPro" id="IPR029031">
    <property type="entry name" value="Gingipain_N_sf"/>
</dbReference>
<evidence type="ECO:0000259" key="5">
    <source>
        <dbReference type="PROSITE" id="PS51766"/>
    </source>
</evidence>
<feature type="chain" id="PRO_5020783251" evidence="4">
    <location>
        <begin position="25"/>
        <end position="866"/>
    </location>
</feature>
<dbReference type="PROSITE" id="PS00018">
    <property type="entry name" value="EF_HAND_1"/>
    <property type="match status" value="2"/>
</dbReference>
<proteinExistence type="predicted"/>
<dbReference type="PANTHER" id="PTHR10199:SF100">
    <property type="entry name" value="THROMBOSPONDIN, ISOFORM A"/>
    <property type="match status" value="1"/>
</dbReference>
<dbReference type="InParanoid" id="A0A4R6QNT1"/>
<dbReference type="PANTHER" id="PTHR10199">
    <property type="entry name" value="THROMBOSPONDIN"/>
    <property type="match status" value="1"/>
</dbReference>
<evidence type="ECO:0000256" key="1">
    <source>
        <dbReference type="ARBA" id="ARBA00022729"/>
    </source>
</evidence>
<dbReference type="InterPro" id="IPR028974">
    <property type="entry name" value="TSP_type-3_rpt"/>
</dbReference>
<dbReference type="InterPro" id="IPR002105">
    <property type="entry name" value="Dockerin_1_rpt"/>
</dbReference>
<comment type="caution">
    <text evidence="6">The sequence shown here is derived from an EMBL/GenBank/DDBJ whole genome shotgun (WGS) entry which is preliminary data.</text>
</comment>
<dbReference type="Proteomes" id="UP000295361">
    <property type="component" value="Unassembled WGS sequence"/>
</dbReference>
<protein>
    <submittedName>
        <fullName evidence="6">Thrombospondin type 3 repeat-containing protein</fullName>
    </submittedName>
</protein>
<dbReference type="GO" id="GO:0007155">
    <property type="term" value="P:cell adhesion"/>
    <property type="evidence" value="ECO:0007669"/>
    <property type="project" value="InterPro"/>
</dbReference>
<dbReference type="Pfam" id="PF02412">
    <property type="entry name" value="TSP_3"/>
    <property type="match status" value="1"/>
</dbReference>
<keyword evidence="2" id="KW-0106">Calcium</keyword>